<feature type="transmembrane region" description="Helical" evidence="2">
    <location>
        <begin position="307"/>
        <end position="329"/>
    </location>
</feature>
<feature type="compositionally biased region" description="Basic and acidic residues" evidence="1">
    <location>
        <begin position="12"/>
        <end position="24"/>
    </location>
</feature>
<evidence type="ECO:0000313" key="4">
    <source>
        <dbReference type="Proteomes" id="UP000029725"/>
    </source>
</evidence>
<sequence length="340" mass="38389">MEAPDVACTRQLHRDGVHSHHNKDEDTEVHSGNVELHDNSSNTASNAEESFLLDPQLRGLVLKFFSIIAVVQIFIFAFTSWHIIQSSLIDPAHLSTNPEFIYEQLKKAEKPVSHLVPARGFNTLDLVAIYVSSSASPSISYSVFSKQLSEFVESKRPILSHIWGDNFQVYTLCLNWTNRPALINELIPLIVEKTGRTHSTSDTLHYVFVDDAHFKPSTKVVDGFGIIDYHSQSSGISDFVPSFLVKSLFQVAIGRTLEHHRLSAAAHEQIHSKLSDDMELADYCQLLIDTKELAQKELLNDRPQPDLMYLSIYLPILSSVVLPVPMFIIRRLKARRACKQ</sequence>
<dbReference type="EMBL" id="JMKJ01000575">
    <property type="protein sequence ID" value="KGG50543.1"/>
    <property type="molecule type" value="Genomic_DNA"/>
</dbReference>
<evidence type="ECO:0000256" key="2">
    <source>
        <dbReference type="SAM" id="Phobius"/>
    </source>
</evidence>
<gene>
    <name evidence="3" type="ORF">DI09_66p70</name>
</gene>
<keyword evidence="2" id="KW-0812">Transmembrane</keyword>
<dbReference type="GeneID" id="25260575"/>
<dbReference type="Proteomes" id="UP000029725">
    <property type="component" value="Unassembled WGS sequence"/>
</dbReference>
<evidence type="ECO:0000256" key="1">
    <source>
        <dbReference type="SAM" id="MobiDB-lite"/>
    </source>
</evidence>
<keyword evidence="2" id="KW-0472">Membrane</keyword>
<proteinExistence type="predicted"/>
<dbReference type="VEuPathDB" id="MicrosporidiaDB:DI09_66p70"/>
<dbReference type="HOGENOM" id="CLU_816593_0_0_1"/>
<accession>A0A098VNB4</accession>
<dbReference type="RefSeq" id="XP_013236986.1">
    <property type="nucleotide sequence ID" value="XM_013381532.1"/>
</dbReference>
<evidence type="ECO:0000313" key="3">
    <source>
        <dbReference type="EMBL" id="KGG50543.1"/>
    </source>
</evidence>
<feature type="region of interest" description="Disordered" evidence="1">
    <location>
        <begin position="11"/>
        <end position="42"/>
    </location>
</feature>
<name>A0A098VNB4_9MICR</name>
<feature type="transmembrane region" description="Helical" evidence="2">
    <location>
        <begin position="60"/>
        <end position="84"/>
    </location>
</feature>
<organism evidence="3 4">
    <name type="scientific">Mitosporidium daphniae</name>
    <dbReference type="NCBI Taxonomy" id="1485682"/>
    <lineage>
        <taxon>Eukaryota</taxon>
        <taxon>Fungi</taxon>
        <taxon>Fungi incertae sedis</taxon>
        <taxon>Microsporidia</taxon>
        <taxon>Mitosporidium</taxon>
    </lineage>
</organism>
<protein>
    <submittedName>
        <fullName evidence="3">Uncharacterized protein</fullName>
    </submittedName>
</protein>
<keyword evidence="4" id="KW-1185">Reference proteome</keyword>
<keyword evidence="2" id="KW-1133">Transmembrane helix</keyword>
<dbReference type="AlphaFoldDB" id="A0A098VNB4"/>
<reference evidence="3 4" key="1">
    <citation type="submission" date="2014-04" db="EMBL/GenBank/DDBJ databases">
        <title>A new species of microsporidia sheds light on the evolution of extreme parasitism.</title>
        <authorList>
            <person name="Haag K.L."/>
            <person name="James T.Y."/>
            <person name="Larsson R."/>
            <person name="Schaer T.M."/>
            <person name="Refardt D."/>
            <person name="Pombert J.-F."/>
            <person name="Ebert D."/>
        </authorList>
    </citation>
    <scope>NUCLEOTIDE SEQUENCE [LARGE SCALE GENOMIC DNA]</scope>
    <source>
        <strain evidence="3 4">UGP3</strain>
        <tissue evidence="3">Spores</tissue>
    </source>
</reference>
<comment type="caution">
    <text evidence="3">The sequence shown here is derived from an EMBL/GenBank/DDBJ whole genome shotgun (WGS) entry which is preliminary data.</text>
</comment>